<comment type="caution">
    <text evidence="1">The sequence shown here is derived from an EMBL/GenBank/DDBJ whole genome shotgun (WGS) entry which is preliminary data.</text>
</comment>
<evidence type="ECO:0000313" key="2">
    <source>
        <dbReference type="Proteomes" id="UP001234297"/>
    </source>
</evidence>
<dbReference type="EMBL" id="CM056816">
    <property type="protein sequence ID" value="KAJ8632341.1"/>
    <property type="molecule type" value="Genomic_DNA"/>
</dbReference>
<name>A0ACC2LFY6_PERAE</name>
<evidence type="ECO:0000313" key="1">
    <source>
        <dbReference type="EMBL" id="KAJ8632341.1"/>
    </source>
</evidence>
<accession>A0ACC2LFY6</accession>
<keyword evidence="2" id="KW-1185">Reference proteome</keyword>
<gene>
    <name evidence="1" type="ORF">MRB53_025677</name>
</gene>
<dbReference type="Proteomes" id="UP001234297">
    <property type="component" value="Chromosome 8"/>
</dbReference>
<reference evidence="1 2" key="1">
    <citation type="journal article" date="2022" name="Hortic Res">
        <title>A haplotype resolved chromosomal level avocado genome allows analysis of novel avocado genes.</title>
        <authorList>
            <person name="Nath O."/>
            <person name="Fletcher S.J."/>
            <person name="Hayward A."/>
            <person name="Shaw L.M."/>
            <person name="Masouleh A.K."/>
            <person name="Furtado A."/>
            <person name="Henry R.J."/>
            <person name="Mitter N."/>
        </authorList>
    </citation>
    <scope>NUCLEOTIDE SEQUENCE [LARGE SCALE GENOMIC DNA]</scope>
    <source>
        <strain evidence="2">cv. Hass</strain>
    </source>
</reference>
<protein>
    <submittedName>
        <fullName evidence="1">Uncharacterized protein</fullName>
    </submittedName>
</protein>
<proteinExistence type="predicted"/>
<organism evidence="1 2">
    <name type="scientific">Persea americana</name>
    <name type="common">Avocado</name>
    <dbReference type="NCBI Taxonomy" id="3435"/>
    <lineage>
        <taxon>Eukaryota</taxon>
        <taxon>Viridiplantae</taxon>
        <taxon>Streptophyta</taxon>
        <taxon>Embryophyta</taxon>
        <taxon>Tracheophyta</taxon>
        <taxon>Spermatophyta</taxon>
        <taxon>Magnoliopsida</taxon>
        <taxon>Magnoliidae</taxon>
        <taxon>Laurales</taxon>
        <taxon>Lauraceae</taxon>
        <taxon>Persea</taxon>
    </lineage>
</organism>
<sequence>MGKVKDGDESSPGPGPDEQERRISVAKATLGVDGPSLTIPDTLYKKKDALGDLIRALLKVQHIEPGRITCTFTVNPSFTNAYNTLHGGAVGVISEAVALGCVRSVAGDKDFFLGEWAASYLSAARLKISSRQLDGLKEFYLCMGNSTSIEEDKKNVQVNGGICCIYSKRMELQDRKNCKLMELLSGMEEV</sequence>